<dbReference type="InterPro" id="IPR002575">
    <property type="entry name" value="Aminoglycoside_PTrfase"/>
</dbReference>
<gene>
    <name evidence="2" type="ORF">MP11Mi_23460</name>
</gene>
<accession>A0AA97CVF8</accession>
<dbReference type="GO" id="GO:0004672">
    <property type="term" value="F:protein kinase activity"/>
    <property type="evidence" value="ECO:0007669"/>
    <property type="project" value="InterPro"/>
</dbReference>
<feature type="domain" description="Protein kinase" evidence="1">
    <location>
        <begin position="26"/>
        <end position="344"/>
    </location>
</feature>
<protein>
    <recommendedName>
        <fullName evidence="1">Protein kinase domain-containing protein</fullName>
    </recommendedName>
</protein>
<dbReference type="PROSITE" id="PS50011">
    <property type="entry name" value="PROTEIN_KINASE_DOM"/>
    <property type="match status" value="1"/>
</dbReference>
<name>A0AA97CVF8_9ACTN</name>
<dbReference type="AlphaFoldDB" id="A0AA97CVF8"/>
<dbReference type="PANTHER" id="PTHR21310">
    <property type="entry name" value="AMINOGLYCOSIDE PHOSPHOTRANSFERASE-RELATED-RELATED"/>
    <property type="match status" value="1"/>
</dbReference>
<dbReference type="Gene3D" id="3.90.1200.10">
    <property type="match status" value="1"/>
</dbReference>
<dbReference type="Gene3D" id="3.30.200.20">
    <property type="entry name" value="Phosphorylase Kinase, domain 1"/>
    <property type="match status" value="1"/>
</dbReference>
<dbReference type="SUPFAM" id="SSF56112">
    <property type="entry name" value="Protein kinase-like (PK-like)"/>
    <property type="match status" value="1"/>
</dbReference>
<proteinExistence type="predicted"/>
<dbReference type="RefSeq" id="WP_420039078.1">
    <property type="nucleotide sequence ID" value="NZ_CP128986.1"/>
</dbReference>
<organism evidence="2">
    <name type="scientific">Gordonia sp. MP11Mi</name>
    <dbReference type="NCBI Taxonomy" id="3022769"/>
    <lineage>
        <taxon>Bacteria</taxon>
        <taxon>Bacillati</taxon>
        <taxon>Actinomycetota</taxon>
        <taxon>Actinomycetes</taxon>
        <taxon>Mycobacteriales</taxon>
        <taxon>Gordoniaceae</taxon>
        <taxon>Gordonia</taxon>
    </lineage>
</organism>
<sequence>MSWEWSSADLGRLQTFLVDRGLVQGQIVARRIGDGHSNLTYLVTDGTQRVVVRRPPPPPIPPGANDMLREARIMSALAGTEVPVPTILATADADEVIDVPLYVMSFAAGPVVTTALPDPLNTADLRREVGHALVDTLAALHSVDYAAVGLGGLGRPEGFNARHVARMRRLIEDENGGLPDEFVDVDTWLRANTPPESGAAVVHADFRIGNVVLGQDAPGRVDAVLDWELCTLGDPLLDVGYLAATIPVSGHHPNPTAELGLVMLEPGFPTREDLLARYAERSGRDLSNLSWYIVLALWKLAVLYEHSRRRVLDGIGDTYYADPELVQRFLADAVDVIGTGPVIS</sequence>
<evidence type="ECO:0000313" key="2">
    <source>
        <dbReference type="EMBL" id="WOC13245.1"/>
    </source>
</evidence>
<reference evidence="2" key="1">
    <citation type="submission" date="2023-06" db="EMBL/GenBank/DDBJ databases">
        <title>Gordonia sp. nov. and Pseudochrobactrum sp. nov., two species isolated from the burying beetle Nicrophorus vespilloides.</title>
        <authorList>
            <person name="Poehlein A."/>
            <person name="Guzman J."/>
            <person name="Daniel R."/>
            <person name="Vilcinskas A."/>
        </authorList>
    </citation>
    <scope>NUCLEOTIDE SEQUENCE</scope>
    <source>
        <strain evidence="2">MP11Mi</strain>
    </source>
</reference>
<dbReference type="PANTHER" id="PTHR21310:SF40">
    <property type="entry name" value="AMINOGLYCOSIDE PHOSPHOTRANSFERASE DOMAIN-CONTAINING PROTEIN-RELATED"/>
    <property type="match status" value="1"/>
</dbReference>
<dbReference type="GO" id="GO:0005524">
    <property type="term" value="F:ATP binding"/>
    <property type="evidence" value="ECO:0007669"/>
    <property type="project" value="InterPro"/>
</dbReference>
<evidence type="ECO:0000259" key="1">
    <source>
        <dbReference type="PROSITE" id="PS50011"/>
    </source>
</evidence>
<dbReference type="CDD" id="cd05154">
    <property type="entry name" value="ACAD10_11_N-like"/>
    <property type="match status" value="1"/>
</dbReference>
<dbReference type="Pfam" id="PF01636">
    <property type="entry name" value="APH"/>
    <property type="match status" value="1"/>
</dbReference>
<dbReference type="InterPro" id="IPR000719">
    <property type="entry name" value="Prot_kinase_dom"/>
</dbReference>
<dbReference type="InterPro" id="IPR011009">
    <property type="entry name" value="Kinase-like_dom_sf"/>
</dbReference>
<dbReference type="InterPro" id="IPR041726">
    <property type="entry name" value="ACAD10_11_N"/>
</dbReference>
<dbReference type="InterPro" id="IPR051678">
    <property type="entry name" value="AGP_Transferase"/>
</dbReference>
<dbReference type="EMBL" id="CP128986">
    <property type="protein sequence ID" value="WOC13245.1"/>
    <property type="molecule type" value="Genomic_DNA"/>
</dbReference>